<dbReference type="Proteomes" id="UP000177869">
    <property type="component" value="Unassembled WGS sequence"/>
</dbReference>
<proteinExistence type="predicted"/>
<dbReference type="AlphaFoldDB" id="A0A1F6UQY7"/>
<protein>
    <submittedName>
        <fullName evidence="1">Uncharacterized protein</fullName>
    </submittedName>
</protein>
<accession>A0A1F6UQY7</accession>
<evidence type="ECO:0000313" key="2">
    <source>
        <dbReference type="Proteomes" id="UP000177869"/>
    </source>
</evidence>
<dbReference type="EMBL" id="MFTI01000025">
    <property type="protein sequence ID" value="OGI59795.1"/>
    <property type="molecule type" value="Genomic_DNA"/>
</dbReference>
<reference evidence="1 2" key="1">
    <citation type="journal article" date="2016" name="Nat. Commun.">
        <title>Thousands of microbial genomes shed light on interconnected biogeochemical processes in an aquifer system.</title>
        <authorList>
            <person name="Anantharaman K."/>
            <person name="Brown C.T."/>
            <person name="Hug L.A."/>
            <person name="Sharon I."/>
            <person name="Castelle C.J."/>
            <person name="Probst A.J."/>
            <person name="Thomas B.C."/>
            <person name="Singh A."/>
            <person name="Wilkins M.J."/>
            <person name="Karaoz U."/>
            <person name="Brodie E.L."/>
            <person name="Williams K.H."/>
            <person name="Hubbard S.S."/>
            <person name="Banfield J.F."/>
        </authorList>
    </citation>
    <scope>NUCLEOTIDE SEQUENCE [LARGE SCALE GENOMIC DNA]</scope>
</reference>
<comment type="caution">
    <text evidence="1">The sequence shown here is derived from an EMBL/GenBank/DDBJ whole genome shotgun (WGS) entry which is preliminary data.</text>
</comment>
<name>A0A1F6UQY7_9BACT</name>
<evidence type="ECO:0000313" key="1">
    <source>
        <dbReference type="EMBL" id="OGI59795.1"/>
    </source>
</evidence>
<sequence length="75" mass="8524">MPCSLPIPEGRFKVRTDGDPFRAKFKGVGHWVDYPGKGDFHAPDGVEVGEAQFASRDEKNLHVRVQVYRIVTVRR</sequence>
<gene>
    <name evidence="1" type="ORF">A2814_00395</name>
</gene>
<organism evidence="1 2">
    <name type="scientific">Candidatus Nomurabacteria bacterium RIFCSPHIGHO2_01_FULL_38_19</name>
    <dbReference type="NCBI Taxonomy" id="1801732"/>
    <lineage>
        <taxon>Bacteria</taxon>
        <taxon>Candidatus Nomuraibacteriota</taxon>
    </lineage>
</organism>